<evidence type="ECO:0000313" key="1">
    <source>
        <dbReference type="EMBL" id="KAH3819966.1"/>
    </source>
</evidence>
<dbReference type="EMBL" id="JAIWYP010000005">
    <property type="protein sequence ID" value="KAH3819966.1"/>
    <property type="molecule type" value="Genomic_DNA"/>
</dbReference>
<gene>
    <name evidence="1" type="ORF">DPMN_121710</name>
</gene>
<reference evidence="1" key="1">
    <citation type="journal article" date="2019" name="bioRxiv">
        <title>The Genome of the Zebra Mussel, Dreissena polymorpha: A Resource for Invasive Species Research.</title>
        <authorList>
            <person name="McCartney M.A."/>
            <person name="Auch B."/>
            <person name="Kono T."/>
            <person name="Mallez S."/>
            <person name="Zhang Y."/>
            <person name="Obille A."/>
            <person name="Becker A."/>
            <person name="Abrahante J.E."/>
            <person name="Garbe J."/>
            <person name="Badalamenti J.P."/>
            <person name="Herman A."/>
            <person name="Mangelson H."/>
            <person name="Liachko I."/>
            <person name="Sullivan S."/>
            <person name="Sone E.D."/>
            <person name="Koren S."/>
            <person name="Silverstein K.A.T."/>
            <person name="Beckman K.B."/>
            <person name="Gohl D.M."/>
        </authorList>
    </citation>
    <scope>NUCLEOTIDE SEQUENCE</scope>
    <source>
        <strain evidence="1">Duluth1</strain>
        <tissue evidence="1">Whole animal</tissue>
    </source>
</reference>
<reference evidence="1" key="2">
    <citation type="submission" date="2020-11" db="EMBL/GenBank/DDBJ databases">
        <authorList>
            <person name="McCartney M.A."/>
            <person name="Auch B."/>
            <person name="Kono T."/>
            <person name="Mallez S."/>
            <person name="Becker A."/>
            <person name="Gohl D.M."/>
            <person name="Silverstein K.A.T."/>
            <person name="Koren S."/>
            <person name="Bechman K.B."/>
            <person name="Herman A."/>
            <person name="Abrahante J.E."/>
            <person name="Garbe J."/>
        </authorList>
    </citation>
    <scope>NUCLEOTIDE SEQUENCE</scope>
    <source>
        <strain evidence="1">Duluth1</strain>
        <tissue evidence="1">Whole animal</tissue>
    </source>
</reference>
<comment type="caution">
    <text evidence="1">The sequence shown here is derived from an EMBL/GenBank/DDBJ whole genome shotgun (WGS) entry which is preliminary data.</text>
</comment>
<dbReference type="Proteomes" id="UP000828390">
    <property type="component" value="Unassembled WGS sequence"/>
</dbReference>
<name>A0A9D4JPT4_DREPO</name>
<protein>
    <submittedName>
        <fullName evidence="1">Uncharacterized protein</fullName>
    </submittedName>
</protein>
<evidence type="ECO:0000313" key="2">
    <source>
        <dbReference type="Proteomes" id="UP000828390"/>
    </source>
</evidence>
<dbReference type="AlphaFoldDB" id="A0A9D4JPT4"/>
<organism evidence="1 2">
    <name type="scientific">Dreissena polymorpha</name>
    <name type="common">Zebra mussel</name>
    <name type="synonym">Mytilus polymorpha</name>
    <dbReference type="NCBI Taxonomy" id="45954"/>
    <lineage>
        <taxon>Eukaryota</taxon>
        <taxon>Metazoa</taxon>
        <taxon>Spiralia</taxon>
        <taxon>Lophotrochozoa</taxon>
        <taxon>Mollusca</taxon>
        <taxon>Bivalvia</taxon>
        <taxon>Autobranchia</taxon>
        <taxon>Heteroconchia</taxon>
        <taxon>Euheterodonta</taxon>
        <taxon>Imparidentia</taxon>
        <taxon>Neoheterodontei</taxon>
        <taxon>Myida</taxon>
        <taxon>Dreissenoidea</taxon>
        <taxon>Dreissenidae</taxon>
        <taxon>Dreissena</taxon>
    </lineage>
</organism>
<sequence length="54" mass="5617">MIWSIDSRIGRSSKVNGCIGCPIGPALSETGVLLVQTTENNSGYVGVAHGRFAP</sequence>
<proteinExistence type="predicted"/>
<accession>A0A9D4JPT4</accession>
<keyword evidence="2" id="KW-1185">Reference proteome</keyword>